<dbReference type="PRINTS" id="PR00261">
    <property type="entry name" value="LDLRECEPTOR"/>
</dbReference>
<gene>
    <name evidence="8" type="ORF">MSPICULIGERA_LOCUS21558</name>
</gene>
<keyword evidence="3" id="KW-0677">Repeat</keyword>
<dbReference type="Gene3D" id="2.40.128.620">
    <property type="match status" value="1"/>
</dbReference>
<keyword evidence="2" id="KW-0812">Transmembrane</keyword>
<sequence>MTSFVVLINNSDEESAICELVGVDRWPCDDGRGNIIRTAYCDGREDCADESDERFCRCAEDEMDCLAWPKSKDMQCIHNSRVCDGYSDCENGLDENPMRARIHVSCSAFVHLHSDFWNIMLVLYATKSTNNVEICKSRGPDDIPQPIRTNTKKCGYIVGTYSIADIGSTYAPLPPPDPNPHASFMTVCRPPSHHGQYISFYAPPPSAASFSTYGVVKPVVFRSSSRSNKLKHGNHSRDCDSFEWIIQPKFLLMLKVLAIVNGYQFLVEWKTVPKAELNTEKTDHYLHLQIASLNLPKTPAKLKKVMTAGGLKDV</sequence>
<dbReference type="AlphaFoldDB" id="A0AA36DBZ4"/>
<dbReference type="GO" id="GO:0005886">
    <property type="term" value="C:plasma membrane"/>
    <property type="evidence" value="ECO:0007669"/>
    <property type="project" value="TreeGrafter"/>
</dbReference>
<keyword evidence="9" id="KW-1185">Reference proteome</keyword>
<dbReference type="PANTHER" id="PTHR24270">
    <property type="entry name" value="LOW-DENSITY LIPOPROTEIN RECEPTOR-RELATED"/>
    <property type="match status" value="1"/>
</dbReference>
<feature type="non-terminal residue" evidence="8">
    <location>
        <position position="314"/>
    </location>
</feature>
<keyword evidence="4" id="KW-1133">Transmembrane helix</keyword>
<evidence type="ECO:0000256" key="6">
    <source>
        <dbReference type="ARBA" id="ARBA00023157"/>
    </source>
</evidence>
<name>A0AA36DBZ4_9BILA</name>
<keyword evidence="5" id="KW-0472">Membrane</keyword>
<dbReference type="InterPro" id="IPR050685">
    <property type="entry name" value="LDLR"/>
</dbReference>
<accession>A0AA36DBZ4</accession>
<comment type="caution">
    <text evidence="8">The sequence shown here is derived from an EMBL/GenBank/DDBJ whole genome shotgun (WGS) entry which is preliminary data.</text>
</comment>
<evidence type="ECO:0000256" key="2">
    <source>
        <dbReference type="ARBA" id="ARBA00022692"/>
    </source>
</evidence>
<dbReference type="PANTHER" id="PTHR24270:SF62">
    <property type="entry name" value="LOW-DENSITY LIPOPROTEIN RECEPTOR-RELATED PROTEIN 2"/>
    <property type="match status" value="1"/>
</dbReference>
<comment type="subcellular location">
    <subcellularLocation>
        <location evidence="1">Membrane</location>
        <topology evidence="1">Single-pass membrane protein</topology>
    </subcellularLocation>
</comment>
<dbReference type="PROSITE" id="PS50068">
    <property type="entry name" value="LDLRA_2"/>
    <property type="match status" value="2"/>
</dbReference>
<evidence type="ECO:0000256" key="1">
    <source>
        <dbReference type="ARBA" id="ARBA00004167"/>
    </source>
</evidence>
<dbReference type="EMBL" id="CATQJA010002665">
    <property type="protein sequence ID" value="CAJ0583479.1"/>
    <property type="molecule type" value="Genomic_DNA"/>
</dbReference>
<organism evidence="8 9">
    <name type="scientific">Mesorhabditis spiculigera</name>
    <dbReference type="NCBI Taxonomy" id="96644"/>
    <lineage>
        <taxon>Eukaryota</taxon>
        <taxon>Metazoa</taxon>
        <taxon>Ecdysozoa</taxon>
        <taxon>Nematoda</taxon>
        <taxon>Chromadorea</taxon>
        <taxon>Rhabditida</taxon>
        <taxon>Rhabditina</taxon>
        <taxon>Rhabditomorpha</taxon>
        <taxon>Rhabditoidea</taxon>
        <taxon>Rhabditidae</taxon>
        <taxon>Mesorhabditinae</taxon>
        <taxon>Mesorhabditis</taxon>
    </lineage>
</organism>
<protein>
    <submittedName>
        <fullName evidence="8">Uncharacterized protein</fullName>
    </submittedName>
</protein>
<dbReference type="InterPro" id="IPR002172">
    <property type="entry name" value="LDrepeatLR_classA_rpt"/>
</dbReference>
<evidence type="ECO:0000256" key="7">
    <source>
        <dbReference type="PROSITE-ProRule" id="PRU00124"/>
    </source>
</evidence>
<evidence type="ECO:0000256" key="5">
    <source>
        <dbReference type="ARBA" id="ARBA00023136"/>
    </source>
</evidence>
<keyword evidence="6 7" id="KW-1015">Disulfide bond</keyword>
<evidence type="ECO:0000256" key="4">
    <source>
        <dbReference type="ARBA" id="ARBA00022989"/>
    </source>
</evidence>
<dbReference type="CDD" id="cd00112">
    <property type="entry name" value="LDLa"/>
    <property type="match status" value="2"/>
</dbReference>
<comment type="caution">
    <text evidence="7">Lacks conserved residue(s) required for the propagation of feature annotation.</text>
</comment>
<proteinExistence type="predicted"/>
<evidence type="ECO:0000313" key="8">
    <source>
        <dbReference type="EMBL" id="CAJ0583479.1"/>
    </source>
</evidence>
<reference evidence="8" key="1">
    <citation type="submission" date="2023-06" db="EMBL/GenBank/DDBJ databases">
        <authorList>
            <person name="Delattre M."/>
        </authorList>
    </citation>
    <scope>NUCLEOTIDE SEQUENCE</scope>
    <source>
        <strain evidence="8">AF72</strain>
    </source>
</reference>
<feature type="disulfide bond" evidence="7">
    <location>
        <begin position="41"/>
        <end position="56"/>
    </location>
</feature>
<dbReference type="SMART" id="SM00192">
    <property type="entry name" value="LDLa"/>
    <property type="match status" value="2"/>
</dbReference>
<evidence type="ECO:0000256" key="3">
    <source>
        <dbReference type="ARBA" id="ARBA00022737"/>
    </source>
</evidence>
<evidence type="ECO:0000313" key="9">
    <source>
        <dbReference type="Proteomes" id="UP001177023"/>
    </source>
</evidence>
<dbReference type="Proteomes" id="UP001177023">
    <property type="component" value="Unassembled WGS sequence"/>
</dbReference>